<accession>A0A8S3HFP5</accession>
<evidence type="ECO:0000313" key="2">
    <source>
        <dbReference type="Proteomes" id="UP000681720"/>
    </source>
</evidence>
<sequence>MKHAWTPSRNSMSIEIVAAELQI</sequence>
<protein>
    <submittedName>
        <fullName evidence="1">Uncharacterized protein</fullName>
    </submittedName>
</protein>
<gene>
    <name evidence="1" type="ORF">GIL414_LOCUS69005</name>
</gene>
<evidence type="ECO:0000313" key="1">
    <source>
        <dbReference type="EMBL" id="CAF5180013.1"/>
    </source>
</evidence>
<dbReference type="EMBL" id="CAJOBJ010329227">
    <property type="protein sequence ID" value="CAF5180013.1"/>
    <property type="molecule type" value="Genomic_DNA"/>
</dbReference>
<feature type="non-terminal residue" evidence="1">
    <location>
        <position position="23"/>
    </location>
</feature>
<proteinExistence type="predicted"/>
<comment type="caution">
    <text evidence="1">The sequence shown here is derived from an EMBL/GenBank/DDBJ whole genome shotgun (WGS) entry which is preliminary data.</text>
</comment>
<dbReference type="Proteomes" id="UP000681720">
    <property type="component" value="Unassembled WGS sequence"/>
</dbReference>
<name>A0A8S3HFP5_9BILA</name>
<reference evidence="1" key="1">
    <citation type="submission" date="2021-02" db="EMBL/GenBank/DDBJ databases">
        <authorList>
            <person name="Nowell W R."/>
        </authorList>
    </citation>
    <scope>NUCLEOTIDE SEQUENCE</scope>
</reference>
<organism evidence="1 2">
    <name type="scientific">Rotaria magnacalcarata</name>
    <dbReference type="NCBI Taxonomy" id="392030"/>
    <lineage>
        <taxon>Eukaryota</taxon>
        <taxon>Metazoa</taxon>
        <taxon>Spiralia</taxon>
        <taxon>Gnathifera</taxon>
        <taxon>Rotifera</taxon>
        <taxon>Eurotatoria</taxon>
        <taxon>Bdelloidea</taxon>
        <taxon>Philodinida</taxon>
        <taxon>Philodinidae</taxon>
        <taxon>Rotaria</taxon>
    </lineage>
</organism>
<dbReference type="AlphaFoldDB" id="A0A8S3HFP5"/>